<organism evidence="9 10">
    <name type="scientific">Candidatus Roizmanbacteria bacterium CG11_big_fil_rev_8_21_14_0_20_36_8</name>
    <dbReference type="NCBI Taxonomy" id="1974856"/>
    <lineage>
        <taxon>Bacteria</taxon>
        <taxon>Candidatus Roizmaniibacteriota</taxon>
    </lineage>
</organism>
<dbReference type="GO" id="GO:0016036">
    <property type="term" value="P:cellular response to phosphate starvation"/>
    <property type="evidence" value="ECO:0007669"/>
    <property type="project" value="TreeGrafter"/>
</dbReference>
<keyword evidence="3" id="KW-0597">Phosphoprotein</keyword>
<dbReference type="AlphaFoldDB" id="A0A2M6ITN8"/>
<feature type="transmembrane region" description="Helical" evidence="7">
    <location>
        <begin position="12"/>
        <end position="32"/>
    </location>
</feature>
<comment type="catalytic activity">
    <reaction evidence="1">
        <text>ATP + protein L-histidine = ADP + protein N-phospho-L-histidine.</text>
        <dbReference type="EC" id="2.7.13.3"/>
    </reaction>
</comment>
<keyword evidence="7" id="KW-0812">Transmembrane</keyword>
<dbReference type="EC" id="2.7.13.3" evidence="2"/>
<sequence>MFHKARIKLTFWYLLIIMLVSITFSGVIYGFATNEVNRFAAQQRRHFQEVLDNDSKQIIVPGRGLRQMPRILEMENDEELISEVKTRTLISLAALNLIILLMSGIFGYLLAGKTLKPIQEMVDDQNRFISDASHEFKTPLTTLKTTFEVYLRKKKSKLSEAKKIIKESIESVDTLSYLSTSLLTLVEYKTNSGNLFTKIDISSSLNSAINRTKVLASEKECKIIKKISMAIVKGNDHDMIKLFVILIDNAIKYSSNNSSINITLKKMGKFAEIRVIDTGLGINKKDLSRIFDRFYRADNARSAVNSIGFGLGLSIAKEIVERHHGSLTANSKLGVGTTLIVRIPLIS</sequence>
<dbReference type="InterPro" id="IPR005467">
    <property type="entry name" value="His_kinase_dom"/>
</dbReference>
<dbReference type="InterPro" id="IPR003594">
    <property type="entry name" value="HATPase_dom"/>
</dbReference>
<dbReference type="GO" id="GO:0004721">
    <property type="term" value="F:phosphoprotein phosphatase activity"/>
    <property type="evidence" value="ECO:0007669"/>
    <property type="project" value="TreeGrafter"/>
</dbReference>
<evidence type="ECO:0000313" key="9">
    <source>
        <dbReference type="EMBL" id="PIQ73217.1"/>
    </source>
</evidence>
<dbReference type="FunFam" id="3.30.565.10:FF:000006">
    <property type="entry name" value="Sensor histidine kinase WalK"/>
    <property type="match status" value="1"/>
</dbReference>
<dbReference type="InterPro" id="IPR036097">
    <property type="entry name" value="HisK_dim/P_sf"/>
</dbReference>
<evidence type="ECO:0000256" key="1">
    <source>
        <dbReference type="ARBA" id="ARBA00000085"/>
    </source>
</evidence>
<dbReference type="InterPro" id="IPR003661">
    <property type="entry name" value="HisK_dim/P_dom"/>
</dbReference>
<keyword evidence="6" id="KW-0902">Two-component regulatory system</keyword>
<dbReference type="PANTHER" id="PTHR45453">
    <property type="entry name" value="PHOSPHATE REGULON SENSOR PROTEIN PHOR"/>
    <property type="match status" value="1"/>
</dbReference>
<dbReference type="Gene3D" id="1.10.287.130">
    <property type="match status" value="1"/>
</dbReference>
<dbReference type="GO" id="GO:0000155">
    <property type="term" value="F:phosphorelay sensor kinase activity"/>
    <property type="evidence" value="ECO:0007669"/>
    <property type="project" value="InterPro"/>
</dbReference>
<dbReference type="SUPFAM" id="SSF55874">
    <property type="entry name" value="ATPase domain of HSP90 chaperone/DNA topoisomerase II/histidine kinase"/>
    <property type="match status" value="1"/>
</dbReference>
<evidence type="ECO:0000256" key="5">
    <source>
        <dbReference type="ARBA" id="ARBA00022777"/>
    </source>
</evidence>
<feature type="domain" description="Histidine kinase" evidence="8">
    <location>
        <begin position="131"/>
        <end position="347"/>
    </location>
</feature>
<dbReference type="PROSITE" id="PS50109">
    <property type="entry name" value="HIS_KIN"/>
    <property type="match status" value="1"/>
</dbReference>
<dbReference type="InterPro" id="IPR036890">
    <property type="entry name" value="HATPase_C_sf"/>
</dbReference>
<keyword evidence="7" id="KW-1133">Transmembrane helix</keyword>
<gene>
    <name evidence="9" type="ORF">COV58_03670</name>
</gene>
<dbReference type="InterPro" id="IPR050351">
    <property type="entry name" value="BphY/WalK/GraS-like"/>
</dbReference>
<accession>A0A2M6ITN8</accession>
<dbReference type="SMART" id="SM00387">
    <property type="entry name" value="HATPase_c"/>
    <property type="match status" value="1"/>
</dbReference>
<dbReference type="Pfam" id="PF00512">
    <property type="entry name" value="HisKA"/>
    <property type="match status" value="1"/>
</dbReference>
<dbReference type="SMART" id="SM00388">
    <property type="entry name" value="HisKA"/>
    <property type="match status" value="1"/>
</dbReference>
<dbReference type="SUPFAM" id="SSF47384">
    <property type="entry name" value="Homodimeric domain of signal transducing histidine kinase"/>
    <property type="match status" value="1"/>
</dbReference>
<dbReference type="EMBL" id="PCVM01000086">
    <property type="protein sequence ID" value="PIQ73217.1"/>
    <property type="molecule type" value="Genomic_DNA"/>
</dbReference>
<dbReference type="PRINTS" id="PR00344">
    <property type="entry name" value="BCTRLSENSOR"/>
</dbReference>
<name>A0A2M6ITN8_9BACT</name>
<evidence type="ECO:0000256" key="6">
    <source>
        <dbReference type="ARBA" id="ARBA00023012"/>
    </source>
</evidence>
<proteinExistence type="predicted"/>
<dbReference type="Pfam" id="PF02518">
    <property type="entry name" value="HATPase_c"/>
    <property type="match status" value="1"/>
</dbReference>
<evidence type="ECO:0000256" key="7">
    <source>
        <dbReference type="SAM" id="Phobius"/>
    </source>
</evidence>
<evidence type="ECO:0000256" key="4">
    <source>
        <dbReference type="ARBA" id="ARBA00022679"/>
    </source>
</evidence>
<evidence type="ECO:0000256" key="3">
    <source>
        <dbReference type="ARBA" id="ARBA00022553"/>
    </source>
</evidence>
<keyword evidence="5" id="KW-0418">Kinase</keyword>
<dbReference type="PANTHER" id="PTHR45453:SF1">
    <property type="entry name" value="PHOSPHATE REGULON SENSOR PROTEIN PHOR"/>
    <property type="match status" value="1"/>
</dbReference>
<evidence type="ECO:0000313" key="10">
    <source>
        <dbReference type="Proteomes" id="UP000231056"/>
    </source>
</evidence>
<reference evidence="9 10" key="1">
    <citation type="submission" date="2017-09" db="EMBL/GenBank/DDBJ databases">
        <title>Depth-based differentiation of microbial function through sediment-hosted aquifers and enrichment of novel symbionts in the deep terrestrial subsurface.</title>
        <authorList>
            <person name="Probst A.J."/>
            <person name="Ladd B."/>
            <person name="Jarett J.K."/>
            <person name="Geller-Mcgrath D.E."/>
            <person name="Sieber C.M."/>
            <person name="Emerson J.B."/>
            <person name="Anantharaman K."/>
            <person name="Thomas B.C."/>
            <person name="Malmstrom R."/>
            <person name="Stieglmeier M."/>
            <person name="Klingl A."/>
            <person name="Woyke T."/>
            <person name="Ryan C.M."/>
            <person name="Banfield J.F."/>
        </authorList>
    </citation>
    <scope>NUCLEOTIDE SEQUENCE [LARGE SCALE GENOMIC DNA]</scope>
    <source>
        <strain evidence="9">CG11_big_fil_rev_8_21_14_0_20_36_8</strain>
    </source>
</reference>
<dbReference type="Gene3D" id="3.30.565.10">
    <property type="entry name" value="Histidine kinase-like ATPase, C-terminal domain"/>
    <property type="match status" value="1"/>
</dbReference>
<dbReference type="InterPro" id="IPR004358">
    <property type="entry name" value="Sig_transdc_His_kin-like_C"/>
</dbReference>
<protein>
    <recommendedName>
        <fullName evidence="2">histidine kinase</fullName>
        <ecNumber evidence="2">2.7.13.3</ecNumber>
    </recommendedName>
</protein>
<keyword evidence="7" id="KW-0472">Membrane</keyword>
<feature type="transmembrane region" description="Helical" evidence="7">
    <location>
        <begin position="89"/>
        <end position="111"/>
    </location>
</feature>
<evidence type="ECO:0000256" key="2">
    <source>
        <dbReference type="ARBA" id="ARBA00012438"/>
    </source>
</evidence>
<keyword evidence="4" id="KW-0808">Transferase</keyword>
<comment type="caution">
    <text evidence="9">The sequence shown here is derived from an EMBL/GenBank/DDBJ whole genome shotgun (WGS) entry which is preliminary data.</text>
</comment>
<dbReference type="GO" id="GO:0005886">
    <property type="term" value="C:plasma membrane"/>
    <property type="evidence" value="ECO:0007669"/>
    <property type="project" value="TreeGrafter"/>
</dbReference>
<evidence type="ECO:0000259" key="8">
    <source>
        <dbReference type="PROSITE" id="PS50109"/>
    </source>
</evidence>
<dbReference type="Proteomes" id="UP000231056">
    <property type="component" value="Unassembled WGS sequence"/>
</dbReference>